<dbReference type="Pfam" id="PF07676">
    <property type="entry name" value="PD40"/>
    <property type="match status" value="1"/>
</dbReference>
<reference evidence="9 10" key="1">
    <citation type="submission" date="2020-05" db="EMBL/GenBank/DDBJ databases">
        <title>Aquincola sp. isolate from soil.</title>
        <authorList>
            <person name="Han J."/>
            <person name="Kim D.-U."/>
        </authorList>
    </citation>
    <scope>NUCLEOTIDE SEQUENCE [LARGE SCALE GENOMIC DNA]</scope>
    <source>
        <strain evidence="9 10">S2</strain>
    </source>
</reference>
<protein>
    <recommendedName>
        <fullName evidence="6">Acyl-peptide hydrolase</fullName>
    </recommendedName>
    <alternativeName>
        <fullName evidence="5">Acylaminoacyl-peptidase</fullName>
    </alternativeName>
</protein>
<evidence type="ECO:0000256" key="4">
    <source>
        <dbReference type="ARBA" id="ARBA00022990"/>
    </source>
</evidence>
<dbReference type="RefSeq" id="WP_173119742.1">
    <property type="nucleotide sequence ID" value="NZ_JABRWJ010000001.1"/>
</dbReference>
<keyword evidence="10" id="KW-1185">Reference proteome</keyword>
<evidence type="ECO:0000256" key="3">
    <source>
        <dbReference type="ARBA" id="ARBA00022825"/>
    </source>
</evidence>
<keyword evidence="3" id="KW-0645">Protease</keyword>
<dbReference type="InterPro" id="IPR011042">
    <property type="entry name" value="6-blade_b-propeller_TolB-like"/>
</dbReference>
<accession>A0ABX2E9V4</accession>
<evidence type="ECO:0000256" key="5">
    <source>
        <dbReference type="ARBA" id="ARBA00032284"/>
    </source>
</evidence>
<keyword evidence="1" id="KW-0732">Signal</keyword>
<dbReference type="SUPFAM" id="SSF53474">
    <property type="entry name" value="alpha/beta-Hydrolases"/>
    <property type="match status" value="1"/>
</dbReference>
<dbReference type="InterPro" id="IPR001375">
    <property type="entry name" value="Peptidase_S9_cat"/>
</dbReference>
<dbReference type="Pfam" id="PF00326">
    <property type="entry name" value="Peptidase_S9"/>
    <property type="match status" value="1"/>
</dbReference>
<keyword evidence="2" id="KW-0378">Hydrolase</keyword>
<dbReference type="InterPro" id="IPR002471">
    <property type="entry name" value="Pept_S9_AS"/>
</dbReference>
<evidence type="ECO:0000313" key="10">
    <source>
        <dbReference type="Proteomes" id="UP000737171"/>
    </source>
</evidence>
<dbReference type="Proteomes" id="UP000737171">
    <property type="component" value="Unassembled WGS sequence"/>
</dbReference>
<comment type="caution">
    <text evidence="9">The sequence shown here is derived from an EMBL/GenBank/DDBJ whole genome shotgun (WGS) entry which is preliminary data.</text>
</comment>
<proteinExistence type="predicted"/>
<dbReference type="EMBL" id="JABRWJ010000001">
    <property type="protein sequence ID" value="NRF65573.1"/>
    <property type="molecule type" value="Genomic_DNA"/>
</dbReference>
<gene>
    <name evidence="9" type="ORF">HLB44_01115</name>
</gene>
<evidence type="ECO:0000259" key="8">
    <source>
        <dbReference type="Pfam" id="PF00326"/>
    </source>
</evidence>
<dbReference type="Gene3D" id="2.120.10.30">
    <property type="entry name" value="TolB, C-terminal domain"/>
    <property type="match status" value="2"/>
</dbReference>
<evidence type="ECO:0000256" key="1">
    <source>
        <dbReference type="ARBA" id="ARBA00022729"/>
    </source>
</evidence>
<comment type="function">
    <text evidence="7">This enzyme catalyzes the hydrolysis of the N-terminal peptide bond of an N-acetylated peptide to generate an N-acetylated amino acid and a peptide with a free N-terminus. It preferentially cleaves off Ac-Ala, Ac-Met and Ac-Ser. Also, involved in the degradation of oxidized and glycated proteins.</text>
</comment>
<evidence type="ECO:0000256" key="6">
    <source>
        <dbReference type="ARBA" id="ARBA00032596"/>
    </source>
</evidence>
<keyword evidence="4" id="KW-0007">Acetylation</keyword>
<evidence type="ECO:0000256" key="7">
    <source>
        <dbReference type="ARBA" id="ARBA00045885"/>
    </source>
</evidence>
<name>A0ABX2E9V4_9BURK</name>
<dbReference type="SUPFAM" id="SSF82171">
    <property type="entry name" value="DPP6 N-terminal domain-like"/>
    <property type="match status" value="1"/>
</dbReference>
<dbReference type="InterPro" id="IPR029058">
    <property type="entry name" value="AB_hydrolase_fold"/>
</dbReference>
<organism evidence="9 10">
    <name type="scientific">Pseudaquabacterium terrae</name>
    <dbReference type="NCBI Taxonomy" id="2732868"/>
    <lineage>
        <taxon>Bacteria</taxon>
        <taxon>Pseudomonadati</taxon>
        <taxon>Pseudomonadota</taxon>
        <taxon>Betaproteobacteria</taxon>
        <taxon>Burkholderiales</taxon>
        <taxon>Sphaerotilaceae</taxon>
        <taxon>Pseudaquabacterium</taxon>
    </lineage>
</organism>
<dbReference type="InterPro" id="IPR011659">
    <property type="entry name" value="WD40"/>
</dbReference>
<dbReference type="PANTHER" id="PTHR42776:SF13">
    <property type="entry name" value="DIPEPTIDYL-PEPTIDASE 5"/>
    <property type="match status" value="1"/>
</dbReference>
<keyword evidence="3" id="KW-0720">Serine protease</keyword>
<dbReference type="PROSITE" id="PS00708">
    <property type="entry name" value="PRO_ENDOPEP_SER"/>
    <property type="match status" value="1"/>
</dbReference>
<feature type="domain" description="Peptidase S9 prolyl oligopeptidase catalytic" evidence="8">
    <location>
        <begin position="458"/>
        <end position="664"/>
    </location>
</feature>
<evidence type="ECO:0000313" key="9">
    <source>
        <dbReference type="EMBL" id="NRF65573.1"/>
    </source>
</evidence>
<sequence length="676" mass="75417">MRKPITVEDLWQFERLAGVVVSPDGTRAVCGVTQPSMERNDSSTQLWLLDTDAKRAPRPLTSGGQKNGQAAWSPRGDRIAFVARREQQGRSDDQPQLYLIAPDGGEATRASDFAPGIEAFRWLPDGRGVVFAAWVWPGLKGARAQAKAFKTFNARKETGYATSEAHYRLFDHQHPMQRVLHLLRLDLASGRIVDLFEGTPYELPRVDLQPLPFDVSADGRHLCFAYDPAPEKLAGQRRVLVELDLARRRFHRVADDPAWDFDLPRYSPQGERIAALAANVGKAHTMPAKPALLSRDGRWRALGAGWDLECASAPAWSVDARALYFSGESRGRCPLWRCAVDDDVITEHAGGGWVQGFDVGGAPGQEVLVTAIDGHSHPVRLFAQRAGAAPRRIERFNDRLLARLALGEVREVSFQGALGDEVQMWLTLPPDFDARRRHPVLHVIHGGPQVAAGDSFGYRWNAHLLASQGHVVAQVNYHGSTSFGHAFKHSIVGRLAELEFQDLEAATDWLRAQRWVDPQRISASGGSYGGFLVAWMNGHAAPGRYRAYVCHAGVFDRVATFAADSYAERPKDLGALYWDDMPKVLAQSPHAFAAAMRTPTLVIHGALDYRVPDCNGLAFYNTLKLRGVPARLLWFPDENHWVLKPRNSRQWYREFFTWLDAHSGRRRAGRQSRHAR</sequence>
<dbReference type="Gene3D" id="3.40.50.1820">
    <property type="entry name" value="alpha/beta hydrolase"/>
    <property type="match status" value="1"/>
</dbReference>
<dbReference type="PANTHER" id="PTHR42776">
    <property type="entry name" value="SERINE PEPTIDASE S9 FAMILY MEMBER"/>
    <property type="match status" value="1"/>
</dbReference>
<evidence type="ECO:0000256" key="2">
    <source>
        <dbReference type="ARBA" id="ARBA00022801"/>
    </source>
</evidence>